<dbReference type="SUPFAM" id="SSF55856">
    <property type="entry name" value="Cytochrome b5-like heme/steroid binding domain"/>
    <property type="match status" value="1"/>
</dbReference>
<keyword evidence="2" id="KW-1133">Transmembrane helix</keyword>
<evidence type="ECO:0000256" key="2">
    <source>
        <dbReference type="SAM" id="Phobius"/>
    </source>
</evidence>
<dbReference type="Pfam" id="PF00487">
    <property type="entry name" value="FA_desaturase"/>
    <property type="match status" value="1"/>
</dbReference>
<dbReference type="PANTHER" id="PTHR19353">
    <property type="entry name" value="FATTY ACID DESATURASE 2"/>
    <property type="match status" value="1"/>
</dbReference>
<feature type="compositionally biased region" description="Low complexity" evidence="1">
    <location>
        <begin position="1"/>
        <end position="16"/>
    </location>
</feature>
<feature type="region of interest" description="Disordered" evidence="1">
    <location>
        <begin position="1"/>
        <end position="36"/>
    </location>
</feature>
<feature type="transmembrane region" description="Helical" evidence="2">
    <location>
        <begin position="80"/>
        <end position="98"/>
    </location>
</feature>
<keyword evidence="2" id="KW-0472">Membrane</keyword>
<dbReference type="Gene3D" id="3.10.120.10">
    <property type="entry name" value="Cytochrome b5-like heme/steroid binding domain"/>
    <property type="match status" value="1"/>
</dbReference>
<comment type="caution">
    <text evidence="4">The sequence shown here is derived from an EMBL/GenBank/DDBJ whole genome shotgun (WGS) entry which is preliminary data.</text>
</comment>
<evidence type="ECO:0000256" key="1">
    <source>
        <dbReference type="SAM" id="MobiDB-lite"/>
    </source>
</evidence>
<accession>A0ABD3R895</accession>
<feature type="transmembrane region" description="Helical" evidence="2">
    <location>
        <begin position="252"/>
        <end position="270"/>
    </location>
</feature>
<organism evidence="4 5">
    <name type="scientific">Cyclostephanos tholiformis</name>
    <dbReference type="NCBI Taxonomy" id="382380"/>
    <lineage>
        <taxon>Eukaryota</taxon>
        <taxon>Sar</taxon>
        <taxon>Stramenopiles</taxon>
        <taxon>Ochrophyta</taxon>
        <taxon>Bacillariophyta</taxon>
        <taxon>Coscinodiscophyceae</taxon>
        <taxon>Thalassiosirophycidae</taxon>
        <taxon>Stephanodiscales</taxon>
        <taxon>Stephanodiscaceae</taxon>
        <taxon>Cyclostephanos</taxon>
    </lineage>
</organism>
<keyword evidence="5" id="KW-1185">Reference proteome</keyword>
<sequence length="561" mass="63908">MDSSNMSSSSSSPSASCVDDESLASSSTTTTTTTTTAKTTTTTIASSHKVGGMRWPACTLSSYMISSHNMDIVDYHLPPYTDSCLLGLAMIVAFLWLVRRYGPYVFTEAKSPSQRDTDKNPSDRLLTRIHGRWHDLTKFDHPGGPIALSLIHLRDGTALFESHHPLTDRNKLRRVLSRYEVPTTTSGDGVAESSGCMLMDPRDDGLIYDWEGIDDDGFASDLRRLLRDHLESIARDRGITIHRASKATPGRWAMILALMTAFFVTLPRYVRGEWTFLLITPLLAWVTAVNYWHDGLHFSLSHDWRVNAWLPYLFPYYSSPWMWYHEHVIGHHAYPNVEHRDPDLAHAPQLMREHDSIRWRPTHVGQARWHRVLFVWSVALGIGLSLLNDAKANVKLSYNNVVPYMSLSRPRYVAHVLGRLVYVSLMHVWPYLTFPSFWKATLWATLPGIILSVCFMVNTQINHLTNDCAHASNTNFYKHQVMTAQNFGNDSWFCYYFSGGLNYQIEHHLFPTVNHCHLPTLSRGVRMICEKHGVPYHVASGYRDAIGRHVAHTLEMEKRPA</sequence>
<dbReference type="PANTHER" id="PTHR19353:SF15">
    <property type="entry name" value="CYTOCHROME B5 HEME-BINDING DOMAIN-CONTAINING PROTEIN"/>
    <property type="match status" value="1"/>
</dbReference>
<gene>
    <name evidence="4" type="ORF">ACHAXA_005417</name>
</gene>
<reference evidence="4 5" key="1">
    <citation type="submission" date="2024-10" db="EMBL/GenBank/DDBJ databases">
        <title>Updated reference genomes for cyclostephanoid diatoms.</title>
        <authorList>
            <person name="Roberts W.R."/>
            <person name="Alverson A.J."/>
        </authorList>
    </citation>
    <scope>NUCLEOTIDE SEQUENCE [LARGE SCALE GENOMIC DNA]</scope>
    <source>
        <strain evidence="4 5">AJA228-03</strain>
    </source>
</reference>
<dbReference type="Proteomes" id="UP001530377">
    <property type="component" value="Unassembled WGS sequence"/>
</dbReference>
<dbReference type="InterPro" id="IPR005804">
    <property type="entry name" value="FA_desaturase_dom"/>
</dbReference>
<dbReference type="EMBL" id="JALLPB020000428">
    <property type="protein sequence ID" value="KAL3809210.1"/>
    <property type="molecule type" value="Genomic_DNA"/>
</dbReference>
<evidence type="ECO:0000259" key="3">
    <source>
        <dbReference type="Pfam" id="PF00487"/>
    </source>
</evidence>
<feature type="domain" description="Fatty acid desaturase" evidence="3">
    <location>
        <begin position="274"/>
        <end position="538"/>
    </location>
</feature>
<keyword evidence="2" id="KW-0812">Transmembrane</keyword>
<name>A0ABD3R895_9STRA</name>
<feature type="compositionally biased region" description="Low complexity" evidence="1">
    <location>
        <begin position="24"/>
        <end position="36"/>
    </location>
</feature>
<proteinExistence type="predicted"/>
<evidence type="ECO:0000313" key="5">
    <source>
        <dbReference type="Proteomes" id="UP001530377"/>
    </source>
</evidence>
<dbReference type="InterPro" id="IPR036400">
    <property type="entry name" value="Cyt_B5-like_heme/steroid_sf"/>
</dbReference>
<dbReference type="CDD" id="cd03506">
    <property type="entry name" value="Delta6-FADS-like"/>
    <property type="match status" value="1"/>
</dbReference>
<dbReference type="AlphaFoldDB" id="A0ABD3R895"/>
<evidence type="ECO:0000313" key="4">
    <source>
        <dbReference type="EMBL" id="KAL3809210.1"/>
    </source>
</evidence>
<dbReference type="InterPro" id="IPR012171">
    <property type="entry name" value="Fatty_acid_desaturase"/>
</dbReference>
<protein>
    <recommendedName>
        <fullName evidence="3">Fatty acid desaturase domain-containing protein</fullName>
    </recommendedName>
</protein>